<dbReference type="AlphaFoldDB" id="A0A918PVA6"/>
<evidence type="ECO:0000313" key="2">
    <source>
        <dbReference type="Proteomes" id="UP000630936"/>
    </source>
</evidence>
<keyword evidence="2" id="KW-1185">Reference proteome</keyword>
<dbReference type="Proteomes" id="UP000630936">
    <property type="component" value="Unassembled WGS sequence"/>
</dbReference>
<dbReference type="EMBL" id="BMWG01000003">
    <property type="protein sequence ID" value="GGZ23363.1"/>
    <property type="molecule type" value="Genomic_DNA"/>
</dbReference>
<dbReference type="RefSeq" id="WP_190122184.1">
    <property type="nucleotide sequence ID" value="NZ_BMWG01000003.1"/>
</dbReference>
<gene>
    <name evidence="1" type="ORF">GCM10010387_15630</name>
</gene>
<proteinExistence type="predicted"/>
<name>A0A918PVA6_9ACTN</name>
<comment type="caution">
    <text evidence="1">The sequence shown here is derived from an EMBL/GenBank/DDBJ whole genome shotgun (WGS) entry which is preliminary data.</text>
</comment>
<reference evidence="1" key="2">
    <citation type="submission" date="2020-09" db="EMBL/GenBank/DDBJ databases">
        <authorList>
            <person name="Sun Q."/>
            <person name="Ohkuma M."/>
        </authorList>
    </citation>
    <scope>NUCLEOTIDE SEQUENCE</scope>
    <source>
        <strain evidence="1">JCM 4988</strain>
    </source>
</reference>
<accession>A0A918PVA6</accession>
<evidence type="ECO:0000313" key="1">
    <source>
        <dbReference type="EMBL" id="GGZ23363.1"/>
    </source>
</evidence>
<organism evidence="1 2">
    <name type="scientific">Streptomyces inusitatus</name>
    <dbReference type="NCBI Taxonomy" id="68221"/>
    <lineage>
        <taxon>Bacteria</taxon>
        <taxon>Bacillati</taxon>
        <taxon>Actinomycetota</taxon>
        <taxon>Actinomycetes</taxon>
        <taxon>Kitasatosporales</taxon>
        <taxon>Streptomycetaceae</taxon>
        <taxon>Streptomyces</taxon>
    </lineage>
</organism>
<protein>
    <submittedName>
        <fullName evidence="1">Uncharacterized protein</fullName>
    </submittedName>
</protein>
<sequence length="80" mass="8614">MSRPGTRYPVDVVLHPGAVRTDWCPSCKAQTRCTAGLLLLTPDGVTAAGTWTWCEICNDPDSPLPARRIPRVLAPADRAA</sequence>
<reference evidence="1" key="1">
    <citation type="journal article" date="2014" name="Int. J. Syst. Evol. Microbiol.">
        <title>Complete genome sequence of Corynebacterium casei LMG S-19264T (=DSM 44701T), isolated from a smear-ripened cheese.</title>
        <authorList>
            <consortium name="US DOE Joint Genome Institute (JGI-PGF)"/>
            <person name="Walter F."/>
            <person name="Albersmeier A."/>
            <person name="Kalinowski J."/>
            <person name="Ruckert C."/>
        </authorList>
    </citation>
    <scope>NUCLEOTIDE SEQUENCE</scope>
    <source>
        <strain evidence="1">JCM 4988</strain>
    </source>
</reference>